<name>A0A813EWZ7_POLGL</name>
<proteinExistence type="predicted"/>
<accession>A0A813EWZ7</accession>
<dbReference type="EMBL" id="CAJNNV010017622">
    <property type="protein sequence ID" value="CAE8605287.1"/>
    <property type="molecule type" value="Genomic_DNA"/>
</dbReference>
<sequence length="80" mass="8901">VRSEVAWRPAARPPQSQSQESLRQCTSVLTSGSSEPSASTASSKLGKQRPSWTLRADLPAASYQLWLHELIQRRILLRGE</sequence>
<feature type="compositionally biased region" description="Low complexity" evidence="1">
    <location>
        <begin position="30"/>
        <end position="43"/>
    </location>
</feature>
<keyword evidence="3" id="KW-1185">Reference proteome</keyword>
<evidence type="ECO:0000256" key="1">
    <source>
        <dbReference type="SAM" id="MobiDB-lite"/>
    </source>
</evidence>
<dbReference type="AlphaFoldDB" id="A0A813EWZ7"/>
<protein>
    <submittedName>
        <fullName evidence="2">Uncharacterized protein</fullName>
    </submittedName>
</protein>
<evidence type="ECO:0000313" key="2">
    <source>
        <dbReference type="EMBL" id="CAE8605287.1"/>
    </source>
</evidence>
<feature type="non-terminal residue" evidence="2">
    <location>
        <position position="1"/>
    </location>
</feature>
<feature type="compositionally biased region" description="Polar residues" evidence="1">
    <location>
        <begin position="14"/>
        <end position="29"/>
    </location>
</feature>
<feature type="region of interest" description="Disordered" evidence="1">
    <location>
        <begin position="1"/>
        <end position="50"/>
    </location>
</feature>
<dbReference type="Proteomes" id="UP000654075">
    <property type="component" value="Unassembled WGS sequence"/>
</dbReference>
<organism evidence="2 3">
    <name type="scientific">Polarella glacialis</name>
    <name type="common">Dinoflagellate</name>
    <dbReference type="NCBI Taxonomy" id="89957"/>
    <lineage>
        <taxon>Eukaryota</taxon>
        <taxon>Sar</taxon>
        <taxon>Alveolata</taxon>
        <taxon>Dinophyceae</taxon>
        <taxon>Suessiales</taxon>
        <taxon>Suessiaceae</taxon>
        <taxon>Polarella</taxon>
    </lineage>
</organism>
<feature type="non-terminal residue" evidence="2">
    <location>
        <position position="80"/>
    </location>
</feature>
<reference evidence="2" key="1">
    <citation type="submission" date="2021-02" db="EMBL/GenBank/DDBJ databases">
        <authorList>
            <person name="Dougan E. K."/>
            <person name="Rhodes N."/>
            <person name="Thang M."/>
            <person name="Chan C."/>
        </authorList>
    </citation>
    <scope>NUCLEOTIDE SEQUENCE</scope>
</reference>
<evidence type="ECO:0000313" key="3">
    <source>
        <dbReference type="Proteomes" id="UP000654075"/>
    </source>
</evidence>
<comment type="caution">
    <text evidence="2">The sequence shown here is derived from an EMBL/GenBank/DDBJ whole genome shotgun (WGS) entry which is preliminary data.</text>
</comment>
<gene>
    <name evidence="2" type="ORF">PGLA1383_LOCUS23406</name>
</gene>